<dbReference type="Proteomes" id="UP001420932">
    <property type="component" value="Unassembled WGS sequence"/>
</dbReference>
<keyword evidence="3" id="KW-1185">Reference proteome</keyword>
<gene>
    <name evidence="2" type="ORF">Syun_026169</name>
</gene>
<evidence type="ECO:0000256" key="1">
    <source>
        <dbReference type="SAM" id="MobiDB-lite"/>
    </source>
</evidence>
<comment type="caution">
    <text evidence="2">The sequence shown here is derived from an EMBL/GenBank/DDBJ whole genome shotgun (WGS) entry which is preliminary data.</text>
</comment>
<organism evidence="2 3">
    <name type="scientific">Stephania yunnanensis</name>
    <dbReference type="NCBI Taxonomy" id="152371"/>
    <lineage>
        <taxon>Eukaryota</taxon>
        <taxon>Viridiplantae</taxon>
        <taxon>Streptophyta</taxon>
        <taxon>Embryophyta</taxon>
        <taxon>Tracheophyta</taxon>
        <taxon>Spermatophyta</taxon>
        <taxon>Magnoliopsida</taxon>
        <taxon>Ranunculales</taxon>
        <taxon>Menispermaceae</taxon>
        <taxon>Menispermoideae</taxon>
        <taxon>Cissampelideae</taxon>
        <taxon>Stephania</taxon>
    </lineage>
</organism>
<reference evidence="2 3" key="1">
    <citation type="submission" date="2024-01" db="EMBL/GenBank/DDBJ databases">
        <title>Genome assemblies of Stephania.</title>
        <authorList>
            <person name="Yang L."/>
        </authorList>
    </citation>
    <scope>NUCLEOTIDE SEQUENCE [LARGE SCALE GENOMIC DNA]</scope>
    <source>
        <strain evidence="2">YNDBR</strain>
        <tissue evidence="2">Leaf</tissue>
    </source>
</reference>
<evidence type="ECO:0000313" key="2">
    <source>
        <dbReference type="EMBL" id="KAK9099124.1"/>
    </source>
</evidence>
<protein>
    <submittedName>
        <fullName evidence="2">Uncharacterized protein</fullName>
    </submittedName>
</protein>
<dbReference type="EMBL" id="JBBNAF010000011">
    <property type="protein sequence ID" value="KAK9099124.1"/>
    <property type="molecule type" value="Genomic_DNA"/>
</dbReference>
<evidence type="ECO:0000313" key="3">
    <source>
        <dbReference type="Proteomes" id="UP001420932"/>
    </source>
</evidence>
<feature type="compositionally biased region" description="Basic and acidic residues" evidence="1">
    <location>
        <begin position="26"/>
        <end position="98"/>
    </location>
</feature>
<sequence length="98" mass="11216">MARRPDEEYDYLFKVVLIGDSGVGSAERRDDGAQRGWSAERRDEGALRDEGAARRGSGEEECERGETRERRDEGRWSAERQRGEMTHGVSERLEGEQE</sequence>
<dbReference type="AlphaFoldDB" id="A0AAP0ETG9"/>
<name>A0AAP0ETG9_9MAGN</name>
<accession>A0AAP0ETG9</accession>
<feature type="region of interest" description="Disordered" evidence="1">
    <location>
        <begin position="22"/>
        <end position="98"/>
    </location>
</feature>
<proteinExistence type="predicted"/>